<evidence type="ECO:0000313" key="11">
    <source>
        <dbReference type="RefSeq" id="XP_055899197.1"/>
    </source>
</evidence>
<evidence type="ECO:0000256" key="6">
    <source>
        <dbReference type="ARBA" id="ARBA00023157"/>
    </source>
</evidence>
<evidence type="ECO:0000313" key="10">
    <source>
        <dbReference type="Proteomes" id="UP001165740"/>
    </source>
</evidence>
<keyword evidence="1" id="KW-0645">Protease</keyword>
<organism evidence="10 11">
    <name type="scientific">Biomphalaria glabrata</name>
    <name type="common">Bloodfluke planorb</name>
    <name type="synonym">Freshwater snail</name>
    <dbReference type="NCBI Taxonomy" id="6526"/>
    <lineage>
        <taxon>Eukaryota</taxon>
        <taxon>Metazoa</taxon>
        <taxon>Spiralia</taxon>
        <taxon>Lophotrochozoa</taxon>
        <taxon>Mollusca</taxon>
        <taxon>Gastropoda</taxon>
        <taxon>Heterobranchia</taxon>
        <taxon>Euthyneura</taxon>
        <taxon>Panpulmonata</taxon>
        <taxon>Hygrophila</taxon>
        <taxon>Lymnaeoidea</taxon>
        <taxon>Planorbidae</taxon>
        <taxon>Biomphalaria</taxon>
    </lineage>
</organism>
<gene>
    <name evidence="11" type="primary">LOC106064948</name>
</gene>
<keyword evidence="7" id="KW-0325">Glycoprotein</keyword>
<protein>
    <submittedName>
        <fullName evidence="11">Metalloprotease mig-17-like</fullName>
    </submittedName>
</protein>
<evidence type="ECO:0000259" key="9">
    <source>
        <dbReference type="PROSITE" id="PS50215"/>
    </source>
</evidence>
<evidence type="ECO:0000256" key="3">
    <source>
        <dbReference type="ARBA" id="ARBA00022801"/>
    </source>
</evidence>
<dbReference type="OMA" id="HICETPS"/>
<sequence length="472" mass="53852">MQDNQEANLHFRTITCEEHICQTFVVTQLNKQDRIPYVIASRLNDEERFKRQKRESVLDYYIDITAYVDYTAYSRFLNHAFLDQGLALKNIKDYYGFIIDGVDKIYRDSVRNKFNLHVKLSQLVVFKDPEMFPLTYISTSSNKLEPIEVQTNFTEFLLRNDSTKGTNPYDFAILFIEADLWINNREVKGISYFGRMCSDDGTSSSVVEDMADYYCIYTTARALAVSMSATIDGVYNNCSSEDFYLMSNQFSNITDSSVLNPWKLSNCTIESIVMFISSLENTSSSRHACLLNTTVTHVPDVSPRLLGQEIYPDKQCQLKYGQTSYDCQRKNMTSNICTHMFCFDPSRSTCLRQLPLHGTTCGCGKICNQGACVDDQIFQNIDCGVTNAWSNCTLDSCLNKSGGSELCPHTCITYLTYLAYLASKSYRMAKSNQAGQNPATFSFSLINVKDAWKSYKTTHPVEMFMAFSYRKL</sequence>
<keyword evidence="2" id="KW-0479">Metal-binding</keyword>
<keyword evidence="4" id="KW-0862">Zinc</keyword>
<keyword evidence="10" id="KW-1185">Reference proteome</keyword>
<evidence type="ECO:0000256" key="5">
    <source>
        <dbReference type="ARBA" id="ARBA00023049"/>
    </source>
</evidence>
<dbReference type="AlphaFoldDB" id="A0A9W3BID6"/>
<name>A0A9W3BID6_BIOGL</name>
<keyword evidence="3" id="KW-0378">Hydrolase</keyword>
<dbReference type="Gene3D" id="3.40.1620.60">
    <property type="match status" value="1"/>
</dbReference>
<dbReference type="InterPro" id="IPR001590">
    <property type="entry name" value="Peptidase_M12B"/>
</dbReference>
<evidence type="ECO:0000256" key="7">
    <source>
        <dbReference type="ARBA" id="ARBA00023180"/>
    </source>
</evidence>
<keyword evidence="5" id="KW-0482">Metalloprotease</keyword>
<dbReference type="OrthoDB" id="10035764at2759"/>
<dbReference type="InterPro" id="IPR041645">
    <property type="entry name" value="ADAMTS_CR_2"/>
</dbReference>
<evidence type="ECO:0000256" key="1">
    <source>
        <dbReference type="ARBA" id="ARBA00022670"/>
    </source>
</evidence>
<dbReference type="Gene3D" id="3.40.390.10">
    <property type="entry name" value="Collagenase (Catalytic Domain)"/>
    <property type="match status" value="1"/>
</dbReference>
<dbReference type="GO" id="GO:0046872">
    <property type="term" value="F:metal ion binding"/>
    <property type="evidence" value="ECO:0007669"/>
    <property type="project" value="UniProtKB-KW"/>
</dbReference>
<evidence type="ECO:0000256" key="8">
    <source>
        <dbReference type="PROSITE-ProRule" id="PRU00276"/>
    </source>
</evidence>
<reference evidence="11" key="1">
    <citation type="submission" date="2025-08" db="UniProtKB">
        <authorList>
            <consortium name="RefSeq"/>
        </authorList>
    </citation>
    <scope>IDENTIFICATION</scope>
</reference>
<dbReference type="InterPro" id="IPR024079">
    <property type="entry name" value="MetalloPept_cat_dom_sf"/>
</dbReference>
<dbReference type="GeneID" id="106064948"/>
<accession>A0A9W3BID6</accession>
<dbReference type="Pfam" id="PF17771">
    <property type="entry name" value="ADAMTS_CR_2"/>
    <property type="match status" value="1"/>
</dbReference>
<dbReference type="RefSeq" id="XP_055899197.1">
    <property type="nucleotide sequence ID" value="XM_056043222.1"/>
</dbReference>
<dbReference type="Proteomes" id="UP001165740">
    <property type="component" value="Chromosome 10"/>
</dbReference>
<dbReference type="SUPFAM" id="SSF55486">
    <property type="entry name" value="Metalloproteases ('zincins'), catalytic domain"/>
    <property type="match status" value="1"/>
</dbReference>
<dbReference type="GO" id="GO:0004222">
    <property type="term" value="F:metalloendopeptidase activity"/>
    <property type="evidence" value="ECO:0007669"/>
    <property type="project" value="InterPro"/>
</dbReference>
<evidence type="ECO:0000256" key="2">
    <source>
        <dbReference type="ARBA" id="ARBA00022723"/>
    </source>
</evidence>
<proteinExistence type="predicted"/>
<dbReference type="GO" id="GO:0006508">
    <property type="term" value="P:proteolysis"/>
    <property type="evidence" value="ECO:0007669"/>
    <property type="project" value="UniProtKB-KW"/>
</dbReference>
<feature type="domain" description="Peptidase M12B" evidence="9">
    <location>
        <begin position="60"/>
        <end position="278"/>
    </location>
</feature>
<keyword evidence="6" id="KW-1015">Disulfide bond</keyword>
<evidence type="ECO:0000256" key="4">
    <source>
        <dbReference type="ARBA" id="ARBA00022833"/>
    </source>
</evidence>
<dbReference type="PROSITE" id="PS50215">
    <property type="entry name" value="ADAM_MEPRO"/>
    <property type="match status" value="1"/>
</dbReference>
<comment type="caution">
    <text evidence="8">Lacks conserved residue(s) required for the propagation of feature annotation.</text>
</comment>